<accession>A0ACB7X4C4</accession>
<organism evidence="1 2">
    <name type="scientific">Vaccinium darrowii</name>
    <dbReference type="NCBI Taxonomy" id="229202"/>
    <lineage>
        <taxon>Eukaryota</taxon>
        <taxon>Viridiplantae</taxon>
        <taxon>Streptophyta</taxon>
        <taxon>Embryophyta</taxon>
        <taxon>Tracheophyta</taxon>
        <taxon>Spermatophyta</taxon>
        <taxon>Magnoliopsida</taxon>
        <taxon>eudicotyledons</taxon>
        <taxon>Gunneridae</taxon>
        <taxon>Pentapetalae</taxon>
        <taxon>asterids</taxon>
        <taxon>Ericales</taxon>
        <taxon>Ericaceae</taxon>
        <taxon>Vaccinioideae</taxon>
        <taxon>Vaccinieae</taxon>
        <taxon>Vaccinium</taxon>
    </lineage>
</organism>
<keyword evidence="2" id="KW-1185">Reference proteome</keyword>
<reference evidence="1 2" key="1">
    <citation type="journal article" date="2021" name="Hortic Res">
        <title>High-quality reference genome and annotation aids understanding of berry development for evergreen blueberry (Vaccinium darrowii).</title>
        <authorList>
            <person name="Yu J."/>
            <person name="Hulse-Kemp A.M."/>
            <person name="Babiker E."/>
            <person name="Staton M."/>
        </authorList>
    </citation>
    <scope>NUCLEOTIDE SEQUENCE [LARGE SCALE GENOMIC DNA]</scope>
    <source>
        <strain evidence="2">cv. NJ 8807/NJ 8810</strain>
        <tissue evidence="1">Young leaf</tissue>
    </source>
</reference>
<comment type="caution">
    <text evidence="1">The sequence shown here is derived from an EMBL/GenBank/DDBJ whole genome shotgun (WGS) entry which is preliminary data.</text>
</comment>
<name>A0ACB7X4C4_9ERIC</name>
<evidence type="ECO:0000313" key="1">
    <source>
        <dbReference type="EMBL" id="KAH7835628.1"/>
    </source>
</evidence>
<proteinExistence type="predicted"/>
<protein>
    <submittedName>
        <fullName evidence="1">Uncharacterized protein</fullName>
    </submittedName>
</protein>
<gene>
    <name evidence="1" type="ORF">Vadar_028101</name>
</gene>
<evidence type="ECO:0000313" key="2">
    <source>
        <dbReference type="Proteomes" id="UP000828048"/>
    </source>
</evidence>
<dbReference type="Proteomes" id="UP000828048">
    <property type="component" value="Chromosome 2"/>
</dbReference>
<dbReference type="EMBL" id="CM037152">
    <property type="protein sequence ID" value="KAH7835628.1"/>
    <property type="molecule type" value="Genomic_DNA"/>
</dbReference>
<sequence length="158" mass="18454">MCGTLFDIKYQNGVLRGVLQIPPLKIEDWTESFFRNLIAYEQYCPDKQLCYITDYLTFMNSLVDSPKDVALLSRRGIIDNWIGDDEVVSKMFNTIGDAITQRSNQFHYVDIFSKVNTRCEKRCSRWMAKLNRNYLNSPWAFISVLAALSQPLQHHPYD</sequence>